<dbReference type="SMART" id="SM00166">
    <property type="entry name" value="UBX"/>
    <property type="match status" value="1"/>
</dbReference>
<dbReference type="PANTHER" id="PTHR46424">
    <property type="entry name" value="UBX DOMAIN-CONTAINING PROTEIN 4"/>
    <property type="match status" value="1"/>
</dbReference>
<name>A0A438MRQ7_EXOME</name>
<dbReference type="SUPFAM" id="SSF54236">
    <property type="entry name" value="Ubiquitin-like"/>
    <property type="match status" value="1"/>
</dbReference>
<evidence type="ECO:0000313" key="4">
    <source>
        <dbReference type="Proteomes" id="UP000288859"/>
    </source>
</evidence>
<proteinExistence type="predicted"/>
<reference evidence="3 4" key="1">
    <citation type="submission" date="2017-03" db="EMBL/GenBank/DDBJ databases">
        <title>Genomes of endolithic fungi from Antarctica.</title>
        <authorList>
            <person name="Coleine C."/>
            <person name="Masonjones S."/>
            <person name="Stajich J.E."/>
        </authorList>
    </citation>
    <scope>NUCLEOTIDE SEQUENCE [LARGE SCALE GENOMIC DNA]</scope>
    <source>
        <strain evidence="3 4">CCFEE 6314</strain>
    </source>
</reference>
<dbReference type="Proteomes" id="UP000288859">
    <property type="component" value="Unassembled WGS sequence"/>
</dbReference>
<dbReference type="Pfam" id="PF23187">
    <property type="entry name" value="UBX7_N"/>
    <property type="match status" value="1"/>
</dbReference>
<feature type="compositionally biased region" description="Pro residues" evidence="1">
    <location>
        <begin position="266"/>
        <end position="275"/>
    </location>
</feature>
<dbReference type="Gene3D" id="3.10.20.90">
    <property type="entry name" value="Phosphatidylinositol 3-kinase Catalytic Subunit, Chain A, domain 1"/>
    <property type="match status" value="1"/>
</dbReference>
<comment type="caution">
    <text evidence="3">The sequence shown here is derived from an EMBL/GenBank/DDBJ whole genome shotgun (WGS) entry which is preliminary data.</text>
</comment>
<dbReference type="Pfam" id="PF00789">
    <property type="entry name" value="UBX"/>
    <property type="match status" value="1"/>
</dbReference>
<feature type="compositionally biased region" description="Basic and acidic residues" evidence="1">
    <location>
        <begin position="528"/>
        <end position="549"/>
    </location>
</feature>
<dbReference type="VEuPathDB" id="FungiDB:PV10_05214"/>
<dbReference type="CDD" id="cd01767">
    <property type="entry name" value="UBX"/>
    <property type="match status" value="1"/>
</dbReference>
<dbReference type="InterPro" id="IPR029071">
    <property type="entry name" value="Ubiquitin-like_domsf"/>
</dbReference>
<dbReference type="AlphaFoldDB" id="A0A438MRQ7"/>
<dbReference type="EMBL" id="NAJM01000064">
    <property type="protein sequence ID" value="RVX66300.1"/>
    <property type="molecule type" value="Genomic_DNA"/>
</dbReference>
<feature type="compositionally biased region" description="Low complexity" evidence="1">
    <location>
        <begin position="356"/>
        <end position="368"/>
    </location>
</feature>
<evidence type="ECO:0000259" key="2">
    <source>
        <dbReference type="PROSITE" id="PS50033"/>
    </source>
</evidence>
<feature type="compositionally biased region" description="Polar residues" evidence="1">
    <location>
        <begin position="280"/>
        <end position="294"/>
    </location>
</feature>
<feature type="compositionally biased region" description="Low complexity" evidence="1">
    <location>
        <begin position="235"/>
        <end position="265"/>
    </location>
</feature>
<sequence>MFHQGDLQSGIGLAVQQSKAVLCFIQDDTDASAQWEEILKDDSLSSAIAAQTIALRLQVGSQEAAFLQPIAPIQSTPAVLIIKNAQLQANIQAGQATPRDLKTRLLSLFGIETEVNTEDSQQEHVARTDATTEQTSTPSSSIQHLDLQPAPGQMRLPNNAYDALRSHTQKLLDEGNSSAEVFQTQLSLMNNISIFHDEVSRLRSSTAPPELSEYARSRLLRLPAVGLKIPGLRKAPTAPAPSSSYDAPVPSSSSSQPASTTTSLTSPPPSLPQSQPPTAINTTNSNPATSSQPKVGSKSDPEKQKAQRAEYIKLQREREQKARDERERVKAQIKADREERRRLDDLRKGILPPGDSSTASSTSSYTRSQRPNTSEIRIQVRTFDGSTLRSTFAPSATLSTDVRPWIDSTTENTIPYNLKLILTPSPIRSIEASEEELTLSDLGIVGSCTLVMAPVKGYVESYTGSSAGGMLSSAVSGGYSLVSGTAGFVFGGVKNILGYGQPSDAPSSSSSSSVPGGGPGSESGSGPSDRDVAKVRVRTLADQRAEAAKRGNQFYNGNQLNFEPKKKDDDEDDGNGNGRRSKND</sequence>
<dbReference type="GO" id="GO:0036503">
    <property type="term" value="P:ERAD pathway"/>
    <property type="evidence" value="ECO:0007669"/>
    <property type="project" value="TreeGrafter"/>
</dbReference>
<accession>A0A438MRQ7</accession>
<organism evidence="3 4">
    <name type="scientific">Exophiala mesophila</name>
    <name type="common">Black yeast-like fungus</name>
    <dbReference type="NCBI Taxonomy" id="212818"/>
    <lineage>
        <taxon>Eukaryota</taxon>
        <taxon>Fungi</taxon>
        <taxon>Dikarya</taxon>
        <taxon>Ascomycota</taxon>
        <taxon>Pezizomycotina</taxon>
        <taxon>Eurotiomycetes</taxon>
        <taxon>Chaetothyriomycetidae</taxon>
        <taxon>Chaetothyriales</taxon>
        <taxon>Herpotrichiellaceae</taxon>
        <taxon>Exophiala</taxon>
    </lineage>
</organism>
<dbReference type="GO" id="GO:0005783">
    <property type="term" value="C:endoplasmic reticulum"/>
    <property type="evidence" value="ECO:0007669"/>
    <property type="project" value="TreeGrafter"/>
</dbReference>
<dbReference type="PROSITE" id="PS50033">
    <property type="entry name" value="UBX"/>
    <property type="match status" value="1"/>
</dbReference>
<evidence type="ECO:0000256" key="1">
    <source>
        <dbReference type="SAM" id="MobiDB-lite"/>
    </source>
</evidence>
<dbReference type="OrthoDB" id="2445133at2759"/>
<dbReference type="InterPro" id="IPR001012">
    <property type="entry name" value="UBX_dom"/>
</dbReference>
<feature type="domain" description="UBX" evidence="2">
    <location>
        <begin position="371"/>
        <end position="452"/>
    </location>
</feature>
<feature type="region of interest" description="Disordered" evidence="1">
    <location>
        <begin position="117"/>
        <end position="153"/>
    </location>
</feature>
<feature type="compositionally biased region" description="Basic and acidic residues" evidence="1">
    <location>
        <begin position="297"/>
        <end position="307"/>
    </location>
</feature>
<feature type="region of interest" description="Disordered" evidence="1">
    <location>
        <begin position="501"/>
        <end position="584"/>
    </location>
</feature>
<gene>
    <name evidence="3" type="ORF">B0A52_09731</name>
</gene>
<feature type="compositionally biased region" description="Low complexity" evidence="1">
    <location>
        <begin position="501"/>
        <end position="514"/>
    </location>
</feature>
<protein>
    <recommendedName>
        <fullName evidence="2">UBX domain-containing protein</fullName>
    </recommendedName>
</protein>
<dbReference type="PANTHER" id="PTHR46424:SF1">
    <property type="entry name" value="UBX DOMAIN-CONTAINING PROTEIN 4"/>
    <property type="match status" value="1"/>
</dbReference>
<evidence type="ECO:0000313" key="3">
    <source>
        <dbReference type="EMBL" id="RVX66300.1"/>
    </source>
</evidence>
<feature type="region of interest" description="Disordered" evidence="1">
    <location>
        <begin position="340"/>
        <end position="375"/>
    </location>
</feature>
<feature type="compositionally biased region" description="Polar residues" evidence="1">
    <location>
        <begin position="129"/>
        <end position="143"/>
    </location>
</feature>
<feature type="region of interest" description="Disordered" evidence="1">
    <location>
        <begin position="231"/>
        <end position="307"/>
    </location>
</feature>